<organism evidence="1 2">
    <name type="scientific">Blastochloris tepida</name>
    <dbReference type="NCBI Taxonomy" id="2233851"/>
    <lineage>
        <taxon>Bacteria</taxon>
        <taxon>Pseudomonadati</taxon>
        <taxon>Pseudomonadota</taxon>
        <taxon>Alphaproteobacteria</taxon>
        <taxon>Hyphomicrobiales</taxon>
        <taxon>Blastochloridaceae</taxon>
        <taxon>Blastochloris</taxon>
    </lineage>
</organism>
<dbReference type="AlphaFoldDB" id="A0A348FZX3"/>
<keyword evidence="2" id="KW-1185">Reference proteome</keyword>
<dbReference type="KEGG" id="blag:BLTE_15410"/>
<sequence>MEAHAPKRALLNPRYEAETAVADYIAEVSAELSILAYRNGLPMLAYVLDMARLEAESHTDKKKS</sequence>
<dbReference type="Proteomes" id="UP000266934">
    <property type="component" value="Chromosome"/>
</dbReference>
<evidence type="ECO:0000313" key="2">
    <source>
        <dbReference type="Proteomes" id="UP000266934"/>
    </source>
</evidence>
<name>A0A348FZX3_9HYPH</name>
<accession>A0A348FZX3</accession>
<reference evidence="1 2" key="1">
    <citation type="submission" date="2018-08" db="EMBL/GenBank/DDBJ databases">
        <title>Complete genome sequencing of Blastochloris tepida GI.</title>
        <authorList>
            <person name="Tsukatani Y."/>
            <person name="Mori H."/>
        </authorList>
    </citation>
    <scope>NUCLEOTIDE SEQUENCE [LARGE SCALE GENOMIC DNA]</scope>
    <source>
        <strain evidence="1 2">GI</strain>
    </source>
</reference>
<dbReference type="EMBL" id="AP018907">
    <property type="protein sequence ID" value="BBF92856.1"/>
    <property type="molecule type" value="Genomic_DNA"/>
</dbReference>
<gene>
    <name evidence="1" type="ORF">BLTE_15410</name>
</gene>
<protein>
    <submittedName>
        <fullName evidence="1">Uncharacterized protein</fullName>
    </submittedName>
</protein>
<proteinExistence type="predicted"/>
<evidence type="ECO:0000313" key="1">
    <source>
        <dbReference type="EMBL" id="BBF92856.1"/>
    </source>
</evidence>